<evidence type="ECO:0000259" key="5">
    <source>
        <dbReference type="Pfam" id="PF00472"/>
    </source>
</evidence>
<dbReference type="OrthoDB" id="270639at2759"/>
<name>A0A8J4SM00_9TREM</name>
<evidence type="ECO:0000313" key="7">
    <source>
        <dbReference type="Proteomes" id="UP000748531"/>
    </source>
</evidence>
<evidence type="ECO:0000256" key="4">
    <source>
        <dbReference type="ARBA" id="ARBA00041531"/>
    </source>
</evidence>
<dbReference type="Pfam" id="PF00472">
    <property type="entry name" value="RF-1"/>
    <property type="match status" value="1"/>
</dbReference>
<dbReference type="EMBL" id="LUCH01004783">
    <property type="protein sequence ID" value="KAF5398640.1"/>
    <property type="molecule type" value="Genomic_DNA"/>
</dbReference>
<dbReference type="InterPro" id="IPR052104">
    <property type="entry name" value="Mito_Release_Factor_mL62"/>
</dbReference>
<evidence type="ECO:0000256" key="2">
    <source>
        <dbReference type="ARBA" id="ARBA00038225"/>
    </source>
</evidence>
<reference evidence="6" key="1">
    <citation type="submission" date="2019-05" db="EMBL/GenBank/DDBJ databases">
        <title>Annotation for the trematode Paragonimus heterotremus.</title>
        <authorList>
            <person name="Choi Y.-J."/>
        </authorList>
    </citation>
    <scope>NUCLEOTIDE SEQUENCE</scope>
    <source>
        <strain evidence="6">LC</strain>
    </source>
</reference>
<dbReference type="FunFam" id="3.30.160.20:FF:000046">
    <property type="entry name" value="Peptidyl-tRNA hydrolase ICT1"/>
    <property type="match status" value="1"/>
</dbReference>
<evidence type="ECO:0000313" key="6">
    <source>
        <dbReference type="EMBL" id="KAF5398640.1"/>
    </source>
</evidence>
<dbReference type="GO" id="GO:0016150">
    <property type="term" value="F:translation release factor activity, codon nonspecific"/>
    <property type="evidence" value="ECO:0007669"/>
    <property type="project" value="TreeGrafter"/>
</dbReference>
<dbReference type="SUPFAM" id="SSF110916">
    <property type="entry name" value="Peptidyl-tRNA hydrolase domain-like"/>
    <property type="match status" value="1"/>
</dbReference>
<dbReference type="Gene3D" id="3.30.160.20">
    <property type="match status" value="1"/>
</dbReference>
<comment type="similarity">
    <text evidence="2">Belongs to the prokaryotic/mitochondrial release factor family. Mitochondrion-specific ribosomal protein mL62 subfamily.</text>
</comment>
<dbReference type="GO" id="GO:0070126">
    <property type="term" value="P:mitochondrial translational termination"/>
    <property type="evidence" value="ECO:0007669"/>
    <property type="project" value="TreeGrafter"/>
</dbReference>
<dbReference type="PANTHER" id="PTHR11075">
    <property type="entry name" value="PEPTIDE CHAIN RELEASE FACTOR"/>
    <property type="match status" value="1"/>
</dbReference>
<sequence>MATLLGHLVRKIRPVPFRTPCVHVFSTLTDQLPKASPPKKEADRFQGFIPLDDLQISYSLSSGPGGQHVNKTRSKVEIRFHIPSASWIPENVRSHLMEKKHRITKDAFFVISSERTRKQIMNQADCLERIRRMIRECEAELYKPPPDPETLELAQKRRTIMNENRLREKKTLSLTKRSRQKPTIFDL</sequence>
<accession>A0A8J4SM00</accession>
<organism evidence="6 7">
    <name type="scientific">Paragonimus heterotremus</name>
    <dbReference type="NCBI Taxonomy" id="100268"/>
    <lineage>
        <taxon>Eukaryota</taxon>
        <taxon>Metazoa</taxon>
        <taxon>Spiralia</taxon>
        <taxon>Lophotrochozoa</taxon>
        <taxon>Platyhelminthes</taxon>
        <taxon>Trematoda</taxon>
        <taxon>Digenea</taxon>
        <taxon>Plagiorchiida</taxon>
        <taxon>Troglotremata</taxon>
        <taxon>Troglotrematidae</taxon>
        <taxon>Paragonimus</taxon>
    </lineage>
</organism>
<proteinExistence type="inferred from homology"/>
<feature type="domain" description="Prokaryotic-type class I peptide chain release factors" evidence="5">
    <location>
        <begin position="49"/>
        <end position="176"/>
    </location>
</feature>
<dbReference type="Proteomes" id="UP000748531">
    <property type="component" value="Unassembled WGS sequence"/>
</dbReference>
<dbReference type="GO" id="GO:0004045">
    <property type="term" value="F:peptidyl-tRNA hydrolase activity"/>
    <property type="evidence" value="ECO:0007669"/>
    <property type="project" value="UniProtKB-EC"/>
</dbReference>
<comment type="caution">
    <text evidence="6">The sequence shown here is derived from an EMBL/GenBank/DDBJ whole genome shotgun (WGS) entry which is preliminary data.</text>
</comment>
<dbReference type="InterPro" id="IPR000352">
    <property type="entry name" value="Pep_chain_release_fac_I"/>
</dbReference>
<dbReference type="GO" id="GO:0005762">
    <property type="term" value="C:mitochondrial large ribosomal subunit"/>
    <property type="evidence" value="ECO:0007669"/>
    <property type="project" value="TreeGrafter"/>
</dbReference>
<keyword evidence="7" id="KW-1185">Reference proteome</keyword>
<dbReference type="PANTHER" id="PTHR11075:SF54">
    <property type="entry name" value="LARGE RIBOSOMAL SUBUNIT PROTEIN ML62"/>
    <property type="match status" value="1"/>
</dbReference>
<evidence type="ECO:0000256" key="3">
    <source>
        <dbReference type="ARBA" id="ARBA00039441"/>
    </source>
</evidence>
<dbReference type="EC" id="3.1.1.29" evidence="1"/>
<evidence type="ECO:0000256" key="1">
    <source>
        <dbReference type="ARBA" id="ARBA00013260"/>
    </source>
</evidence>
<dbReference type="AlphaFoldDB" id="A0A8J4SM00"/>
<gene>
    <name evidence="6" type="ORF">PHET_07770</name>
</gene>
<protein>
    <recommendedName>
        <fullName evidence="3">Large ribosomal subunit protein mL62</fullName>
        <ecNumber evidence="1">3.1.1.29</ecNumber>
    </recommendedName>
    <alternativeName>
        <fullName evidence="4">Peptidyl-tRNA hydrolase ICT1, mitochondrial</fullName>
    </alternativeName>
</protein>